<evidence type="ECO:0000313" key="1">
    <source>
        <dbReference type="EMBL" id="VEL16700.1"/>
    </source>
</evidence>
<accession>A0A3S4ZPL8</accession>
<protein>
    <submittedName>
        <fullName evidence="1">Uncharacterized protein</fullName>
    </submittedName>
</protein>
<reference evidence="1" key="1">
    <citation type="submission" date="2018-11" db="EMBL/GenBank/DDBJ databases">
        <authorList>
            <consortium name="Pathogen Informatics"/>
        </authorList>
    </citation>
    <scope>NUCLEOTIDE SEQUENCE</scope>
</reference>
<gene>
    <name evidence="1" type="ORF">PXEA_LOCUS10140</name>
</gene>
<evidence type="ECO:0000313" key="2">
    <source>
        <dbReference type="Proteomes" id="UP000784294"/>
    </source>
</evidence>
<dbReference type="Proteomes" id="UP000784294">
    <property type="component" value="Unassembled WGS sequence"/>
</dbReference>
<name>A0A3S4ZPL8_9PLAT</name>
<organism evidence="1 2">
    <name type="scientific">Protopolystoma xenopodis</name>
    <dbReference type="NCBI Taxonomy" id="117903"/>
    <lineage>
        <taxon>Eukaryota</taxon>
        <taxon>Metazoa</taxon>
        <taxon>Spiralia</taxon>
        <taxon>Lophotrochozoa</taxon>
        <taxon>Platyhelminthes</taxon>
        <taxon>Monogenea</taxon>
        <taxon>Polyopisthocotylea</taxon>
        <taxon>Polystomatidea</taxon>
        <taxon>Polystomatidae</taxon>
        <taxon>Protopolystoma</taxon>
    </lineage>
</organism>
<proteinExistence type="predicted"/>
<sequence length="90" mass="9793">MKVPPTLFLLACGESLEGGAHHHLLVVNVECFCNMEPFNQHISGGSASSFALNFRCMELYFALSTDIVADYASGQVPGQKSNAKKKTRQC</sequence>
<keyword evidence="2" id="KW-1185">Reference proteome</keyword>
<dbReference type="EMBL" id="CAAALY010029548">
    <property type="protein sequence ID" value="VEL16700.1"/>
    <property type="molecule type" value="Genomic_DNA"/>
</dbReference>
<comment type="caution">
    <text evidence="1">The sequence shown here is derived from an EMBL/GenBank/DDBJ whole genome shotgun (WGS) entry which is preliminary data.</text>
</comment>
<dbReference type="AlphaFoldDB" id="A0A3S4ZPL8"/>